<comment type="caution">
    <text evidence="4">The sequence shown here is derived from an EMBL/GenBank/DDBJ whole genome shotgun (WGS) entry which is preliminary data.</text>
</comment>
<feature type="compositionally biased region" description="Basic and acidic residues" evidence="1">
    <location>
        <begin position="405"/>
        <end position="431"/>
    </location>
</feature>
<feature type="region of interest" description="Disordered" evidence="1">
    <location>
        <begin position="309"/>
        <end position="359"/>
    </location>
</feature>
<accession>A0A427AE36</accession>
<evidence type="ECO:0000313" key="5">
    <source>
        <dbReference type="Proteomes" id="UP000287651"/>
    </source>
</evidence>
<evidence type="ECO:0000313" key="4">
    <source>
        <dbReference type="EMBL" id="RRT74484.1"/>
    </source>
</evidence>
<feature type="region of interest" description="Disordered" evidence="1">
    <location>
        <begin position="566"/>
        <end position="625"/>
    </location>
</feature>
<protein>
    <recommendedName>
        <fullName evidence="6">DUF4378 domain-containing protein</fullName>
    </recommendedName>
</protein>
<sequence>MGGGGSRGRTLPHGGPIPDIVFTHSHPCFLFLKRSVLQRCFVGRSVPVGPSLNYSALLVHLRCSSVPPHFEFRFDSFKYERGGVRANDFIDCSALFQRGSRSVIDRSEGRGGMGRDWSWSTRPSPGRGDREEINPELRHRLRVPIVLHSEKVRTEAFVSIVVRDREVAHHALYVGLEAPRNSLELGEEEASSAVKGELYDVPVSYVVCTDDVVSSIAYRLLLDQVGVEVRPFPAPLSKSNNKMTVFLEDEKRSSQAETPRTPSVIARLMGLEIPAEQCLSPMTPDTPPFMEPQAQSRMTNKRRHVIGDGCGRESPSPRNPLRSLNCSNLSAPPPARTVDVVGSRSLPETPRVSSTGSRDVEARLSLQLNKENTHEAVHGFGSSSADYPLPSSAYAARSRKKDHGRHHDENKSPRSLYHAREIVKQVKESFNNRRGGGGDSGSGGDEIKSKSKRTRPPEKKLAMADPPSSTCSRQFRPFLEVANNKTEDVIRKPLAQPPMALPSRSPDQLSSSRTVGGTRDRGEAKVVKVVLNKCRKADYERFTGRIKKQTRSLPTLASLFLSADSLPQRNLPDKNNSSSSPSTTTSRLNEASQAVPRPPLPIGSTSHPSNSERNHRPRKAPKDKDSELRYVKCILQRAGIGGAHTLRWYSPSLPVDPIVFHRLELEFPFLLVGEGKRCKGSEVENENRALVGPLRHRWNRKLLFHLVEEILGDLLLGRSDLFSSPCTGSGSSSSRLVRRENYGMIEGEALLQQLVAQIESFPDADCRVVGDIDALVAGDLRQANVRRLLLHPFVTEEAGDLALEVDQEILDDLLGETAASLALSAEV</sequence>
<feature type="domain" description="DUF4378" evidence="2">
    <location>
        <begin position="627"/>
        <end position="816"/>
    </location>
</feature>
<evidence type="ECO:0000259" key="3">
    <source>
        <dbReference type="Pfam" id="PF14383"/>
    </source>
</evidence>
<name>A0A427AE36_ENSVE</name>
<proteinExistence type="predicted"/>
<feature type="compositionally biased region" description="Polar residues" evidence="1">
    <location>
        <begin position="566"/>
        <end position="576"/>
    </location>
</feature>
<feature type="domain" description="DUF3741" evidence="3">
    <location>
        <begin position="260"/>
        <end position="272"/>
    </location>
</feature>
<evidence type="ECO:0000259" key="2">
    <source>
        <dbReference type="Pfam" id="PF14309"/>
    </source>
</evidence>
<feature type="region of interest" description="Disordered" evidence="1">
    <location>
        <begin position="378"/>
        <end position="472"/>
    </location>
</feature>
<dbReference type="Pfam" id="PF14383">
    <property type="entry name" value="VARLMGL"/>
    <property type="match status" value="1"/>
</dbReference>
<reference evidence="4 5" key="1">
    <citation type="journal article" date="2014" name="Agronomy (Basel)">
        <title>A Draft Genome Sequence for Ensete ventricosum, the Drought-Tolerant Tree Against Hunger.</title>
        <authorList>
            <person name="Harrison J."/>
            <person name="Moore K.A."/>
            <person name="Paszkiewicz K."/>
            <person name="Jones T."/>
            <person name="Grant M."/>
            <person name="Ambacheew D."/>
            <person name="Muzemil S."/>
            <person name="Studholme D.J."/>
        </authorList>
    </citation>
    <scope>NUCLEOTIDE SEQUENCE [LARGE SCALE GENOMIC DNA]</scope>
</reference>
<evidence type="ECO:0000256" key="1">
    <source>
        <dbReference type="SAM" id="MobiDB-lite"/>
    </source>
</evidence>
<dbReference type="Pfam" id="PF14309">
    <property type="entry name" value="DUF4378"/>
    <property type="match status" value="1"/>
</dbReference>
<gene>
    <name evidence="4" type="ORF">B296_00016778</name>
</gene>
<dbReference type="Proteomes" id="UP000287651">
    <property type="component" value="Unassembled WGS sequence"/>
</dbReference>
<feature type="compositionally biased region" description="Low complexity" evidence="1">
    <location>
        <begin position="577"/>
        <end position="586"/>
    </location>
</feature>
<feature type="compositionally biased region" description="Basic and acidic residues" evidence="1">
    <location>
        <begin position="445"/>
        <end position="462"/>
    </location>
</feature>
<feature type="compositionally biased region" description="Gly residues" evidence="1">
    <location>
        <begin position="434"/>
        <end position="444"/>
    </location>
</feature>
<dbReference type="InterPro" id="IPR032795">
    <property type="entry name" value="DUF3741-assoc"/>
</dbReference>
<dbReference type="AlphaFoldDB" id="A0A427AE36"/>
<organism evidence="4 5">
    <name type="scientific">Ensete ventricosum</name>
    <name type="common">Abyssinian banana</name>
    <name type="synonym">Musa ensete</name>
    <dbReference type="NCBI Taxonomy" id="4639"/>
    <lineage>
        <taxon>Eukaryota</taxon>
        <taxon>Viridiplantae</taxon>
        <taxon>Streptophyta</taxon>
        <taxon>Embryophyta</taxon>
        <taxon>Tracheophyta</taxon>
        <taxon>Spermatophyta</taxon>
        <taxon>Magnoliopsida</taxon>
        <taxon>Liliopsida</taxon>
        <taxon>Zingiberales</taxon>
        <taxon>Musaceae</taxon>
        <taxon>Ensete</taxon>
    </lineage>
</organism>
<evidence type="ECO:0008006" key="6">
    <source>
        <dbReference type="Google" id="ProtNLM"/>
    </source>
</evidence>
<feature type="compositionally biased region" description="Basic and acidic residues" evidence="1">
    <location>
        <begin position="610"/>
        <end position="625"/>
    </location>
</feature>
<dbReference type="PANTHER" id="PTHR37751">
    <property type="entry name" value="LOW PROTEIN: M-PHASE INDUCER PHOSPHATASE-LIKE PROTEIN"/>
    <property type="match status" value="1"/>
</dbReference>
<feature type="compositionally biased region" description="Polar residues" evidence="1">
    <location>
        <begin position="505"/>
        <end position="515"/>
    </location>
</feature>
<feature type="region of interest" description="Disordered" evidence="1">
    <location>
        <begin position="488"/>
        <end position="521"/>
    </location>
</feature>
<dbReference type="EMBL" id="AMZH03002759">
    <property type="protein sequence ID" value="RRT74484.1"/>
    <property type="molecule type" value="Genomic_DNA"/>
</dbReference>
<dbReference type="PANTHER" id="PTHR37751:SF1">
    <property type="entry name" value="LOW PROTEIN: M-PHASE INDUCER PHOSPHATASE-LIKE PROTEIN"/>
    <property type="match status" value="1"/>
</dbReference>
<dbReference type="InterPro" id="IPR025486">
    <property type="entry name" value="DUF4378"/>
</dbReference>